<dbReference type="Proteomes" id="UP000054166">
    <property type="component" value="Unassembled WGS sequence"/>
</dbReference>
<organism evidence="1 2">
    <name type="scientific">Piloderma croceum (strain F 1598)</name>
    <dbReference type="NCBI Taxonomy" id="765440"/>
    <lineage>
        <taxon>Eukaryota</taxon>
        <taxon>Fungi</taxon>
        <taxon>Dikarya</taxon>
        <taxon>Basidiomycota</taxon>
        <taxon>Agaricomycotina</taxon>
        <taxon>Agaricomycetes</taxon>
        <taxon>Agaricomycetidae</taxon>
        <taxon>Atheliales</taxon>
        <taxon>Atheliaceae</taxon>
        <taxon>Piloderma</taxon>
    </lineage>
</organism>
<proteinExistence type="predicted"/>
<reference evidence="1 2" key="1">
    <citation type="submission" date="2014-04" db="EMBL/GenBank/DDBJ databases">
        <authorList>
            <consortium name="DOE Joint Genome Institute"/>
            <person name="Kuo A."/>
            <person name="Tarkka M."/>
            <person name="Buscot F."/>
            <person name="Kohler A."/>
            <person name="Nagy L.G."/>
            <person name="Floudas D."/>
            <person name="Copeland A."/>
            <person name="Barry K.W."/>
            <person name="Cichocki N."/>
            <person name="Veneault-Fourrey C."/>
            <person name="LaButti K."/>
            <person name="Lindquist E.A."/>
            <person name="Lipzen A."/>
            <person name="Lundell T."/>
            <person name="Morin E."/>
            <person name="Murat C."/>
            <person name="Sun H."/>
            <person name="Tunlid A."/>
            <person name="Henrissat B."/>
            <person name="Grigoriev I.V."/>
            <person name="Hibbett D.S."/>
            <person name="Martin F."/>
            <person name="Nordberg H.P."/>
            <person name="Cantor M.N."/>
            <person name="Hua S.X."/>
        </authorList>
    </citation>
    <scope>NUCLEOTIDE SEQUENCE [LARGE SCALE GENOMIC DNA]</scope>
    <source>
        <strain evidence="1 2">F 1598</strain>
    </source>
</reference>
<sequence>MYGAPKRAQGTFLRTSKTPKALPCSRSTKPSTYRRSGFGYCVGGKISSSRVWNRPSAKTPFPIIGVHPLLWDGKEDASAVVVAMHQHLVPAVNDILRKDGDPAKLAKISWIVSNGHPLRQWLFAHELAVPTPETSLYDRNGSWWINIYSLPLFFKSITGALDARLSRVIHVLELRTSVEGVVIKILNCQIESVAEYKLSSQDLLASAFGKNGPNVAIPRGALTQLLMGYRVWKDIRSNFPDAVASPPLVPLLEILFPKLELGSSMYF</sequence>
<dbReference type="AlphaFoldDB" id="A0A0C3B3J4"/>
<evidence type="ECO:0000313" key="2">
    <source>
        <dbReference type="Proteomes" id="UP000054166"/>
    </source>
</evidence>
<reference evidence="2" key="2">
    <citation type="submission" date="2015-01" db="EMBL/GenBank/DDBJ databases">
        <title>Evolutionary Origins and Diversification of the Mycorrhizal Mutualists.</title>
        <authorList>
            <consortium name="DOE Joint Genome Institute"/>
            <consortium name="Mycorrhizal Genomics Consortium"/>
            <person name="Kohler A."/>
            <person name="Kuo A."/>
            <person name="Nagy L.G."/>
            <person name="Floudas D."/>
            <person name="Copeland A."/>
            <person name="Barry K.W."/>
            <person name="Cichocki N."/>
            <person name="Veneault-Fourrey C."/>
            <person name="LaButti K."/>
            <person name="Lindquist E.A."/>
            <person name="Lipzen A."/>
            <person name="Lundell T."/>
            <person name="Morin E."/>
            <person name="Murat C."/>
            <person name="Riley R."/>
            <person name="Ohm R."/>
            <person name="Sun H."/>
            <person name="Tunlid A."/>
            <person name="Henrissat B."/>
            <person name="Grigoriev I.V."/>
            <person name="Hibbett D.S."/>
            <person name="Martin F."/>
        </authorList>
    </citation>
    <scope>NUCLEOTIDE SEQUENCE [LARGE SCALE GENOMIC DNA]</scope>
    <source>
        <strain evidence="2">F 1598</strain>
    </source>
</reference>
<keyword evidence="2" id="KW-1185">Reference proteome</keyword>
<dbReference type="EMBL" id="KN833197">
    <property type="protein sequence ID" value="KIM71857.1"/>
    <property type="molecule type" value="Genomic_DNA"/>
</dbReference>
<accession>A0A0C3B3J4</accession>
<evidence type="ECO:0000313" key="1">
    <source>
        <dbReference type="EMBL" id="KIM71857.1"/>
    </source>
</evidence>
<dbReference type="HOGENOM" id="CLU_1042485_0_0_1"/>
<gene>
    <name evidence="1" type="ORF">PILCRDRAFT_93682</name>
</gene>
<protein>
    <submittedName>
        <fullName evidence="1">Uncharacterized protein</fullName>
    </submittedName>
</protein>
<name>A0A0C3B3J4_PILCF</name>
<dbReference type="InParanoid" id="A0A0C3B3J4"/>
<dbReference type="OrthoDB" id="2321175at2759"/>